<keyword evidence="2" id="KW-0614">Plasmid</keyword>
<name>A0A286T6E5_9MICC</name>
<sequence length="133" mass="14955">MTSHNYGYIFLPDHFTSTYSGWMNGDTTPLTSPAPTEVDIVYLLTPQPWIFWIGIGCVSGNLIHPILVFKNPVPAMHIPHLTAYSNEHAMQLESSTKNYLEKNLILHNPGLPGVVEHIESVPLSEIKKNFRQS</sequence>
<keyword evidence="1" id="KW-1133">Transmembrane helix</keyword>
<geneLocation type="plasmid" evidence="2">
    <name>pKPAL3</name>
</geneLocation>
<gene>
    <name evidence="2" type="primary">orf3</name>
</gene>
<feature type="transmembrane region" description="Helical" evidence="1">
    <location>
        <begin position="49"/>
        <end position="69"/>
    </location>
</feature>
<keyword evidence="1" id="KW-0812">Transmembrane</keyword>
<evidence type="ECO:0000313" key="2">
    <source>
        <dbReference type="EMBL" id="BBA31605.1"/>
    </source>
</evidence>
<keyword evidence="1" id="KW-0472">Membrane</keyword>
<protein>
    <submittedName>
        <fullName evidence="2">Uncharacterized protein</fullName>
    </submittedName>
</protein>
<accession>A0A286T6E5</accession>
<dbReference type="AlphaFoldDB" id="A0A286T6E5"/>
<proteinExistence type="predicted"/>
<evidence type="ECO:0000256" key="1">
    <source>
        <dbReference type="SAM" id="Phobius"/>
    </source>
</evidence>
<organism evidence="2">
    <name type="scientific">Kocuria palustris</name>
    <dbReference type="NCBI Taxonomy" id="71999"/>
    <lineage>
        <taxon>Bacteria</taxon>
        <taxon>Bacillati</taxon>
        <taxon>Actinomycetota</taxon>
        <taxon>Actinomycetes</taxon>
        <taxon>Micrococcales</taxon>
        <taxon>Micrococcaceae</taxon>
        <taxon>Kocuria</taxon>
    </lineage>
</organism>
<dbReference type="EMBL" id="LC317093">
    <property type="protein sequence ID" value="BBA31605.1"/>
    <property type="molecule type" value="Genomic_DNA"/>
</dbReference>
<reference evidence="2" key="1">
    <citation type="submission" date="2017-08" db="EMBL/GenBank/DDBJ databases">
        <title>Development of novel E. coli-Kocuria shuttle vector using cryptic plasmid pKPAL3 from Kocuria palustris IPUFS-1 and utilization for producing enantiopure (S)-styrene oxide.</title>
        <authorList>
            <person name="Toda H."/>
            <person name="Itoh N."/>
        </authorList>
    </citation>
    <scope>NUCLEOTIDE SEQUENCE</scope>
    <source>
        <strain evidence="2">IPUFS-1</strain>
        <plasmid evidence="2">pKPAL3</plasmid>
    </source>
</reference>